<feature type="region of interest" description="Disordered" evidence="1">
    <location>
        <begin position="1"/>
        <end position="161"/>
    </location>
</feature>
<dbReference type="AlphaFoldDB" id="A0A375GZ21"/>
<reference evidence="4 5" key="1">
    <citation type="submission" date="2018-01" db="EMBL/GenBank/DDBJ databases">
        <authorList>
            <person name="Clerissi C."/>
        </authorList>
    </citation>
    <scope>NUCLEOTIDE SEQUENCE [LARGE SCALE GENOMIC DNA]</scope>
    <source>
        <strain evidence="2">Cupriavidus taiwanensis STM 6082</strain>
        <strain evidence="3">Cupriavidus taiwanensis STM 6160</strain>
    </source>
</reference>
<feature type="region of interest" description="Disordered" evidence="1">
    <location>
        <begin position="182"/>
        <end position="205"/>
    </location>
</feature>
<feature type="compositionally biased region" description="Gly residues" evidence="1">
    <location>
        <begin position="64"/>
        <end position="76"/>
    </location>
</feature>
<dbReference type="Proteomes" id="UP000256710">
    <property type="component" value="Unassembled WGS sequence"/>
</dbReference>
<sequence>MGGLRGRHGAGRRCLQGLHERDLERGRQKRAADRRYREGGVRRRQGQYAGQEQGRLGAVQPRRVGGGSDGGGGARGAGQVRQGQAHDRRADALGLREPEPDQCPPAATGRHRPAAGDQDQLREPRGLGQGEDPAVGRQQVGGGVGLDRGQQGPDPPAVQGHRCAVREGEGDYARVLEELTAPDSRRFAPLSRSLERSGGEGGRWP</sequence>
<proteinExistence type="predicted"/>
<dbReference type="EMBL" id="LT984806">
    <property type="protein sequence ID" value="SPD45334.1"/>
    <property type="molecule type" value="Genomic_DNA"/>
</dbReference>
<protein>
    <submittedName>
        <fullName evidence="3">Uncharacterized protein</fullName>
    </submittedName>
</protein>
<dbReference type="Proteomes" id="UP000255168">
    <property type="component" value="Chromosome I"/>
</dbReference>
<feature type="compositionally biased region" description="Basic and acidic residues" evidence="1">
    <location>
        <begin position="84"/>
        <end position="99"/>
    </location>
</feature>
<feature type="compositionally biased region" description="Basic and acidic residues" evidence="1">
    <location>
        <begin position="18"/>
        <end position="41"/>
    </location>
</feature>
<gene>
    <name evidence="2" type="ORF">CBM2605_A50014</name>
    <name evidence="3" type="ORF">CBM2607_10271</name>
</gene>
<organism evidence="3 4">
    <name type="scientific">Cupriavidus neocaledonicus</name>
    <dbReference type="NCBI Taxonomy" id="1040979"/>
    <lineage>
        <taxon>Bacteria</taxon>
        <taxon>Pseudomonadati</taxon>
        <taxon>Pseudomonadota</taxon>
        <taxon>Betaproteobacteria</taxon>
        <taxon>Burkholderiales</taxon>
        <taxon>Burkholderiaceae</taxon>
        <taxon>Cupriavidus</taxon>
    </lineage>
</organism>
<name>A0A375GZ21_9BURK</name>
<keyword evidence="5" id="KW-1185">Reference proteome</keyword>
<accession>A0A375GZ21</accession>
<feature type="compositionally biased region" description="Basic residues" evidence="1">
    <location>
        <begin position="1"/>
        <end position="11"/>
    </location>
</feature>
<evidence type="ECO:0000313" key="5">
    <source>
        <dbReference type="Proteomes" id="UP000256710"/>
    </source>
</evidence>
<evidence type="ECO:0000313" key="2">
    <source>
        <dbReference type="EMBL" id="SOZ36754.1"/>
    </source>
</evidence>
<evidence type="ECO:0000256" key="1">
    <source>
        <dbReference type="SAM" id="MobiDB-lite"/>
    </source>
</evidence>
<evidence type="ECO:0000313" key="4">
    <source>
        <dbReference type="Proteomes" id="UP000255168"/>
    </source>
</evidence>
<evidence type="ECO:0000313" key="3">
    <source>
        <dbReference type="EMBL" id="SPD45334.1"/>
    </source>
</evidence>
<dbReference type="EMBL" id="OFTC01000027">
    <property type="protein sequence ID" value="SOZ36754.1"/>
    <property type="molecule type" value="Genomic_DNA"/>
</dbReference>